<evidence type="ECO:0000313" key="7">
    <source>
        <dbReference type="EMBL" id="OII73818.1"/>
    </source>
</evidence>
<feature type="short sequence motif" description="DGA/G" evidence="4">
    <location>
        <begin position="324"/>
        <end position="326"/>
    </location>
</feature>
<dbReference type="InterPro" id="IPR016035">
    <property type="entry name" value="Acyl_Trfase/lysoPLipase"/>
</dbReference>
<feature type="chain" id="PRO_5012317443" description="PNPLA domain-containing protein" evidence="5">
    <location>
        <begin position="22"/>
        <end position="484"/>
    </location>
</feature>
<evidence type="ECO:0000256" key="5">
    <source>
        <dbReference type="SAM" id="SignalP"/>
    </source>
</evidence>
<dbReference type="GO" id="GO:0052689">
    <property type="term" value="F:carboxylic ester hydrolase activity"/>
    <property type="evidence" value="ECO:0007669"/>
    <property type="project" value="UniProtKB-ARBA"/>
</dbReference>
<dbReference type="InterPro" id="IPR002641">
    <property type="entry name" value="PNPLA_dom"/>
</dbReference>
<dbReference type="PANTHER" id="PTHR14226:SF57">
    <property type="entry name" value="BLR7027 PROTEIN"/>
    <property type="match status" value="1"/>
</dbReference>
<name>A0A1J4MHS7_9CRYT</name>
<reference evidence="7 8" key="1">
    <citation type="submission" date="2016-10" db="EMBL/GenBank/DDBJ databases">
        <title>Reductive evolution of mitochondrial metabolism and differential evolution of invasion-related proteins in Cryptosporidium.</title>
        <authorList>
            <person name="Liu S."/>
            <person name="Roellig D.M."/>
            <person name="Guo Y."/>
            <person name="Li N."/>
            <person name="Frace M.A."/>
            <person name="Tang K."/>
            <person name="Zhang L."/>
            <person name="Feng Y."/>
            <person name="Xiao L."/>
        </authorList>
    </citation>
    <scope>NUCLEOTIDE SEQUENCE [LARGE SCALE GENOMIC DNA]</scope>
    <source>
        <strain evidence="7">39726</strain>
    </source>
</reference>
<dbReference type="EMBL" id="LRBP01000014">
    <property type="protein sequence ID" value="OII73818.1"/>
    <property type="molecule type" value="Genomic_DNA"/>
</dbReference>
<comment type="caution">
    <text evidence="4">Lacks conserved residue(s) required for the propagation of feature annotation.</text>
</comment>
<evidence type="ECO:0000256" key="2">
    <source>
        <dbReference type="ARBA" id="ARBA00022963"/>
    </source>
</evidence>
<dbReference type="PROSITE" id="PS51635">
    <property type="entry name" value="PNPLA"/>
    <property type="match status" value="1"/>
</dbReference>
<evidence type="ECO:0000256" key="1">
    <source>
        <dbReference type="ARBA" id="ARBA00022801"/>
    </source>
</evidence>
<proteinExistence type="predicted"/>
<evidence type="ECO:0000259" key="6">
    <source>
        <dbReference type="PROSITE" id="PS51635"/>
    </source>
</evidence>
<keyword evidence="2 4" id="KW-0442">Lipid degradation</keyword>
<dbReference type="GeneID" id="39980408"/>
<dbReference type="OrthoDB" id="17120at2759"/>
<sequence length="484" mass="55441">MGNLCFLFLLYFIYQINTIVAFNFRFNCNDQANRRQLFTNFTEEIEKAQYLFEEIALRNNNSMIYKLLVPQFEKEGYSPNIIDSNLSDNLKNSSEMICELKEIPEFYYRSKEDKCYVLLLSGGANRGAWQTGVLRGLLGQHITKYNNTLRWDVIGGVSIGGILALAGLFHEPGEEFPYVNHLWSLWSNIRQDYLSDCTLPIWKNVIKFATQYIGGFFGSKKRPRNSICDHTPLYFYLNDTFGHLIEPYKNETYVQMKREMANNSTLKIKRREVLVSAVRYEDGEYISWNSSSTKLPDLINATLASTSVPGAFSPVLINGSHYMDGGIVMNMNIEHSIQACFKLGLAKRQEDVVIDAIETFPDTGSKVNDEEPATETQEITFTKLLSRSFAILHSQVRGLKLLKNVLCRYPKINLRYYISPSIEEYKQFPKNAFDGNNLTGILYMLRSGLQKGWNNNFTSINECIFDNNGNPPSTIGSELFPIEE</sequence>
<keyword evidence="1 4" id="KW-0378">Hydrolase</keyword>
<evidence type="ECO:0000256" key="4">
    <source>
        <dbReference type="PROSITE-ProRule" id="PRU01161"/>
    </source>
</evidence>
<dbReference type="Gene3D" id="3.40.1090.10">
    <property type="entry name" value="Cytosolic phospholipase A2 catalytic domain"/>
    <property type="match status" value="1"/>
</dbReference>
<dbReference type="PANTHER" id="PTHR14226">
    <property type="entry name" value="NEUROPATHY TARGET ESTERASE/SWISS CHEESE D.MELANOGASTER"/>
    <property type="match status" value="1"/>
</dbReference>
<dbReference type="AlphaFoldDB" id="A0A1J4MHS7"/>
<feature type="signal peptide" evidence="5">
    <location>
        <begin position="1"/>
        <end position="21"/>
    </location>
</feature>
<keyword evidence="8" id="KW-1185">Reference proteome</keyword>
<dbReference type="InterPro" id="IPR050301">
    <property type="entry name" value="NTE"/>
</dbReference>
<dbReference type="Pfam" id="PF01734">
    <property type="entry name" value="Patatin"/>
    <property type="match status" value="1"/>
</dbReference>
<evidence type="ECO:0000256" key="3">
    <source>
        <dbReference type="ARBA" id="ARBA00023098"/>
    </source>
</evidence>
<comment type="caution">
    <text evidence="7">The sequence shown here is derived from an EMBL/GenBank/DDBJ whole genome shotgun (WGS) entry which is preliminary data.</text>
</comment>
<gene>
    <name evidence="7" type="ORF">cubi_03615</name>
</gene>
<dbReference type="GO" id="GO:0016042">
    <property type="term" value="P:lipid catabolic process"/>
    <property type="evidence" value="ECO:0007669"/>
    <property type="project" value="UniProtKB-UniRule"/>
</dbReference>
<dbReference type="RefSeq" id="XP_028875073.1">
    <property type="nucleotide sequence ID" value="XM_029020629.1"/>
</dbReference>
<dbReference type="VEuPathDB" id="CryptoDB:cubi_03615"/>
<feature type="short sequence motif" description="GXSXG" evidence="4">
    <location>
        <begin position="156"/>
        <end position="160"/>
    </location>
</feature>
<accession>A0A1J4MHS7</accession>
<feature type="domain" description="PNPLA" evidence="6">
    <location>
        <begin position="118"/>
        <end position="337"/>
    </location>
</feature>
<evidence type="ECO:0000313" key="8">
    <source>
        <dbReference type="Proteomes" id="UP000186176"/>
    </source>
</evidence>
<dbReference type="SUPFAM" id="SSF52151">
    <property type="entry name" value="FabD/lysophospholipase-like"/>
    <property type="match status" value="1"/>
</dbReference>
<feature type="active site" description="Nucleophile" evidence="4">
    <location>
        <position position="158"/>
    </location>
</feature>
<keyword evidence="3 4" id="KW-0443">Lipid metabolism</keyword>
<protein>
    <recommendedName>
        <fullName evidence="6">PNPLA domain-containing protein</fullName>
    </recommendedName>
</protein>
<dbReference type="GO" id="GO:0016298">
    <property type="term" value="F:lipase activity"/>
    <property type="evidence" value="ECO:0007669"/>
    <property type="project" value="UniProtKB-ARBA"/>
</dbReference>
<organism evidence="7 8">
    <name type="scientific">Cryptosporidium ubiquitum</name>
    <dbReference type="NCBI Taxonomy" id="857276"/>
    <lineage>
        <taxon>Eukaryota</taxon>
        <taxon>Sar</taxon>
        <taxon>Alveolata</taxon>
        <taxon>Apicomplexa</taxon>
        <taxon>Conoidasida</taxon>
        <taxon>Coccidia</taxon>
        <taxon>Eucoccidiorida</taxon>
        <taxon>Eimeriorina</taxon>
        <taxon>Cryptosporidiidae</taxon>
        <taxon>Cryptosporidium</taxon>
    </lineage>
</organism>
<feature type="active site" description="Proton acceptor" evidence="4">
    <location>
        <position position="324"/>
    </location>
</feature>
<keyword evidence="5" id="KW-0732">Signal</keyword>
<dbReference type="Proteomes" id="UP000186176">
    <property type="component" value="Unassembled WGS sequence"/>
</dbReference>